<evidence type="ECO:0000256" key="4">
    <source>
        <dbReference type="PIRSR" id="PIRSR001238-3"/>
    </source>
</evidence>
<dbReference type="InterPro" id="IPR011059">
    <property type="entry name" value="Metal-dep_hydrolase_composite"/>
</dbReference>
<feature type="binding site" evidence="3">
    <location>
        <position position="128"/>
    </location>
    <ligand>
        <name>substrate</name>
    </ligand>
</feature>
<dbReference type="Gene3D" id="3.20.20.140">
    <property type="entry name" value="Metal-dependent hydrolases"/>
    <property type="match status" value="1"/>
</dbReference>
<feature type="modified residue" description="N6-carboxylysine" evidence="5">
    <location>
        <position position="153"/>
    </location>
</feature>
<comment type="subcellular location">
    <subcellularLocation>
        <location evidence="1">Cytoplasm</location>
    </subcellularLocation>
</comment>
<dbReference type="GO" id="GO:0006508">
    <property type="term" value="P:proteolysis"/>
    <property type="evidence" value="ECO:0007669"/>
    <property type="project" value="UniProtKB-KW"/>
</dbReference>
<comment type="PTM">
    <text evidence="1">Carboxylation allows a single lysine to coordinate two zinc ions.</text>
</comment>
<evidence type="ECO:0000256" key="2">
    <source>
        <dbReference type="PIRSR" id="PIRSR001238-1"/>
    </source>
</evidence>
<dbReference type="InterPro" id="IPR032466">
    <property type="entry name" value="Metal_Hydrolase"/>
</dbReference>
<dbReference type="EC" id="3.4.19.-" evidence="1"/>
<dbReference type="Proteomes" id="UP000069632">
    <property type="component" value="Unassembled WGS sequence"/>
</dbReference>
<proteinExistence type="inferred from homology"/>
<dbReference type="EMBL" id="FIZP01000005">
    <property type="protein sequence ID" value="CZE48058.1"/>
    <property type="molecule type" value="Genomic_DNA"/>
</dbReference>
<keyword evidence="1" id="KW-0645">Protease</keyword>
<dbReference type="InterPro" id="IPR006680">
    <property type="entry name" value="Amidohydro-rel"/>
</dbReference>
<feature type="binding site" evidence="4">
    <location>
        <position position="275"/>
    </location>
    <ligand>
        <name>Zn(2+)</name>
        <dbReference type="ChEBI" id="CHEBI:29105"/>
        <label>1</label>
        <note>catalytic</note>
    </ligand>
</feature>
<feature type="domain" description="Amidohydrolase-related" evidence="6">
    <location>
        <begin position="256"/>
        <end position="365"/>
    </location>
</feature>
<evidence type="ECO:0000259" key="6">
    <source>
        <dbReference type="Pfam" id="PF01979"/>
    </source>
</evidence>
<evidence type="ECO:0000256" key="1">
    <source>
        <dbReference type="PIRNR" id="PIRNR001238"/>
    </source>
</evidence>
<dbReference type="GO" id="GO:0005737">
    <property type="term" value="C:cytoplasm"/>
    <property type="evidence" value="ECO:0007669"/>
    <property type="project" value="UniProtKB-SubCell"/>
</dbReference>
<dbReference type="PANTHER" id="PTHR11647:SF1">
    <property type="entry name" value="COLLAPSIN RESPONSE MEDIATOR PROTEIN"/>
    <property type="match status" value="1"/>
</dbReference>
<reference evidence="7 8" key="1">
    <citation type="submission" date="2016-02" db="EMBL/GenBank/DDBJ databases">
        <authorList>
            <consortium name="Pathogen Informatics"/>
        </authorList>
    </citation>
    <scope>NUCLEOTIDE SEQUENCE [LARGE SCALE GENOMIC DNA]</scope>
    <source>
        <strain evidence="7 8">RC20</strain>
    </source>
</reference>
<dbReference type="NCBIfam" id="TIGR01975">
    <property type="entry name" value="isoAsp_dipep"/>
    <property type="match status" value="1"/>
</dbReference>
<feature type="binding site" evidence="3">
    <location>
        <position position="279"/>
    </location>
    <ligand>
        <name>substrate</name>
    </ligand>
</feature>
<dbReference type="InterPro" id="IPR010229">
    <property type="entry name" value="Pept_M38_dipep"/>
</dbReference>
<dbReference type="PANTHER" id="PTHR11647">
    <property type="entry name" value="HYDRANTOINASE/DIHYDROPYRIMIDINASE FAMILY MEMBER"/>
    <property type="match status" value="1"/>
</dbReference>
<feature type="binding site" evidence="4">
    <location>
        <position position="59"/>
    </location>
    <ligand>
        <name>Zn(2+)</name>
        <dbReference type="ChEBI" id="CHEBI:29105"/>
        <label>1</label>
        <note>catalytic</note>
    </ligand>
</feature>
<feature type="binding site" evidence="4">
    <location>
        <position position="61"/>
    </location>
    <ligand>
        <name>Zn(2+)</name>
        <dbReference type="ChEBI" id="CHEBI:29105"/>
        <label>1</label>
        <note>catalytic</note>
    </ligand>
</feature>
<protein>
    <recommendedName>
        <fullName evidence="1">Isoaspartyl dipeptidase</fullName>
        <ecNumber evidence="1">3.4.19.-</ecNumber>
    </recommendedName>
</protein>
<comment type="cofactor">
    <cofactor evidence="1 4">
        <name>Zn(2+)</name>
        <dbReference type="ChEBI" id="CHEBI:29105"/>
    </cofactor>
    <text evidence="1 4">Binds 2 Zn(2+) ions per subunit.</text>
</comment>
<name>A0A128EIA1_9BACT</name>
<dbReference type="Gene3D" id="2.30.40.10">
    <property type="entry name" value="Urease, subunit C, domain 1"/>
    <property type="match status" value="1"/>
</dbReference>
<gene>
    <name evidence="7" type="primary">iadA</name>
    <name evidence="7" type="ORF">ERS672216_01208</name>
</gene>
<dbReference type="PIRSF" id="PIRSF001238">
    <property type="entry name" value="IadA"/>
    <property type="match status" value="1"/>
</dbReference>
<feature type="binding site" description="via carbamate group" evidence="4">
    <location>
        <position position="153"/>
    </location>
    <ligand>
        <name>Zn(2+)</name>
        <dbReference type="ChEBI" id="CHEBI:29105"/>
        <label>2</label>
        <note>catalytic</note>
    </ligand>
</feature>
<feature type="binding site" evidence="3">
    <location>
        <position position="224"/>
    </location>
    <ligand>
        <name>substrate</name>
    </ligand>
</feature>
<keyword evidence="1 7" id="KW-0378">Hydrolase</keyword>
<sequence>MLLIKNTNVYTPKFIGKKDIFICNGKIACIDDSISINLPNLEVIDAKGAVAIPGLIDKHIHITGGGGEGGFKTKVPELMLSSLIKGGITTVVGLLGTDSTTRSVENLVAKSYAFREEDISCYAHTGAYKTPVPTITGDILKDIVFIEPIIGIKLAISDHRSSSVTKNKLAKIASAGRVAGMLSGKSGHTTLHVGDGKKGLEIIYEVLNEYDTPITFFQPTHVNRNKELFKQAMQFAKDGGYIDLTCYGGERAPRYMVKKMIEENISLEKVTMSSDGYGSYSSYDKDGKLLKMGVSSVEAIYDELVNFIKDGFSLQDALPFVTTNVARSIGLAHKKGQIYPNFDADLLILSKDFSIDYVIANGKILKDNKGYIKKGTYENI</sequence>
<keyword evidence="1 4" id="KW-0479">Metal-binding</keyword>
<feature type="binding site" evidence="3">
    <location>
        <position position="97"/>
    </location>
    <ligand>
        <name>substrate</name>
    </ligand>
</feature>
<evidence type="ECO:0000256" key="3">
    <source>
        <dbReference type="PIRSR" id="PIRSR001238-2"/>
    </source>
</evidence>
<dbReference type="SUPFAM" id="SSF51338">
    <property type="entry name" value="Composite domain of metallo-dependent hydrolases"/>
    <property type="match status" value="1"/>
</dbReference>
<dbReference type="GO" id="GO:0046872">
    <property type="term" value="F:metal ion binding"/>
    <property type="evidence" value="ECO:0007669"/>
    <property type="project" value="UniProtKB-KW"/>
</dbReference>
<keyword evidence="1" id="KW-0482">Metalloprotease</keyword>
<dbReference type="SUPFAM" id="SSF51556">
    <property type="entry name" value="Metallo-dependent hydrolases"/>
    <property type="match status" value="1"/>
</dbReference>
<feature type="binding site" description="via carbamate group" evidence="4">
    <location>
        <position position="153"/>
    </location>
    <ligand>
        <name>Zn(2+)</name>
        <dbReference type="ChEBI" id="CHEBI:29105"/>
        <label>1</label>
        <note>catalytic</note>
    </ligand>
</feature>
<dbReference type="InterPro" id="IPR050378">
    <property type="entry name" value="Metallo-dep_Hydrolases_sf"/>
</dbReference>
<feature type="active site" description="Proton acceptor" evidence="2">
    <location>
        <position position="275"/>
    </location>
</feature>
<comment type="PTM">
    <text evidence="5">Carbamylation allows a single lysine to coordinate two zinc ions.</text>
</comment>
<evidence type="ECO:0000313" key="8">
    <source>
        <dbReference type="Proteomes" id="UP000069632"/>
    </source>
</evidence>
<comment type="function">
    <text evidence="1">Catalyzes the hydrolytic cleavage of a subset of L-isoaspartyl (L-beta-aspartyl) dipeptides. Used to degrade proteins damaged by L-isoaspartyl residues formation.</text>
</comment>
<evidence type="ECO:0000256" key="5">
    <source>
        <dbReference type="PIRSR" id="PIRSR001238-50"/>
    </source>
</evidence>
<feature type="binding site" evidence="4">
    <location>
        <position position="192"/>
    </location>
    <ligand>
        <name>Zn(2+)</name>
        <dbReference type="ChEBI" id="CHEBI:29105"/>
        <label>2</label>
        <note>catalytic</note>
    </ligand>
</feature>
<dbReference type="RefSeq" id="WP_075540289.1">
    <property type="nucleotide sequence ID" value="NZ_CP053844.1"/>
</dbReference>
<feature type="binding site" evidence="4">
    <location>
        <position position="221"/>
    </location>
    <ligand>
        <name>Zn(2+)</name>
        <dbReference type="ChEBI" id="CHEBI:29105"/>
        <label>2</label>
        <note>catalytic</note>
    </ligand>
</feature>
<dbReference type="GO" id="GO:0008798">
    <property type="term" value="F:beta-aspartyl-peptidase activity"/>
    <property type="evidence" value="ECO:0007669"/>
    <property type="project" value="InterPro"/>
</dbReference>
<organism evidence="7 8">
    <name type="scientific">Campylobacter geochelonis</name>
    <dbReference type="NCBI Taxonomy" id="1780362"/>
    <lineage>
        <taxon>Bacteria</taxon>
        <taxon>Pseudomonadati</taxon>
        <taxon>Campylobacterota</taxon>
        <taxon>Epsilonproteobacteria</taxon>
        <taxon>Campylobacterales</taxon>
        <taxon>Campylobacteraceae</taxon>
        <taxon>Campylobacter</taxon>
    </lineage>
</organism>
<evidence type="ECO:0000313" key="7">
    <source>
        <dbReference type="EMBL" id="CZE48058.1"/>
    </source>
</evidence>
<keyword evidence="1 4" id="KW-0862">Zinc</keyword>
<accession>A0A128EIA1</accession>
<dbReference type="OrthoDB" id="9803027at2"/>
<feature type="binding site" evidence="3">
    <location>
        <position position="160"/>
    </location>
    <ligand>
        <name>substrate</name>
    </ligand>
</feature>
<keyword evidence="8" id="KW-1185">Reference proteome</keyword>
<dbReference type="AlphaFoldDB" id="A0A128EIA1"/>
<dbReference type="GO" id="GO:0008237">
    <property type="term" value="F:metallopeptidase activity"/>
    <property type="evidence" value="ECO:0007669"/>
    <property type="project" value="UniProtKB-KW"/>
</dbReference>
<feature type="binding site" evidence="3">
    <location>
        <begin position="66"/>
        <end position="68"/>
    </location>
    <ligand>
        <name>substrate</name>
    </ligand>
</feature>
<comment type="similarity">
    <text evidence="1">Belongs to the peptidase M38 family.</text>
</comment>
<dbReference type="Pfam" id="PF01979">
    <property type="entry name" value="Amidohydro_1"/>
    <property type="match status" value="1"/>
</dbReference>
<dbReference type="GO" id="GO:0016810">
    <property type="term" value="F:hydrolase activity, acting on carbon-nitrogen (but not peptide) bonds"/>
    <property type="evidence" value="ECO:0007669"/>
    <property type="project" value="InterPro"/>
</dbReference>